<dbReference type="Proteomes" id="UP001152759">
    <property type="component" value="Chromosome 10"/>
</dbReference>
<evidence type="ECO:0000313" key="2">
    <source>
        <dbReference type="EMBL" id="CAH0382989.1"/>
    </source>
</evidence>
<gene>
    <name evidence="2" type="ORF">BEMITA_LOCUS2477</name>
</gene>
<proteinExistence type="predicted"/>
<keyword evidence="3" id="KW-1185">Reference proteome</keyword>
<evidence type="ECO:0000256" key="1">
    <source>
        <dbReference type="SAM" id="SignalP"/>
    </source>
</evidence>
<feature type="signal peptide" evidence="1">
    <location>
        <begin position="1"/>
        <end position="19"/>
    </location>
</feature>
<evidence type="ECO:0000313" key="3">
    <source>
        <dbReference type="Proteomes" id="UP001152759"/>
    </source>
</evidence>
<keyword evidence="1" id="KW-0732">Signal</keyword>
<name>A0A9N9ZZH9_BEMTA</name>
<reference evidence="2" key="1">
    <citation type="submission" date="2021-12" db="EMBL/GenBank/DDBJ databases">
        <authorList>
            <person name="King R."/>
        </authorList>
    </citation>
    <scope>NUCLEOTIDE SEQUENCE</scope>
</reference>
<dbReference type="EMBL" id="OU963871">
    <property type="protein sequence ID" value="CAH0382989.1"/>
    <property type="molecule type" value="Genomic_DNA"/>
</dbReference>
<organism evidence="2 3">
    <name type="scientific">Bemisia tabaci</name>
    <name type="common">Sweetpotato whitefly</name>
    <name type="synonym">Aleurodes tabaci</name>
    <dbReference type="NCBI Taxonomy" id="7038"/>
    <lineage>
        <taxon>Eukaryota</taxon>
        <taxon>Metazoa</taxon>
        <taxon>Ecdysozoa</taxon>
        <taxon>Arthropoda</taxon>
        <taxon>Hexapoda</taxon>
        <taxon>Insecta</taxon>
        <taxon>Pterygota</taxon>
        <taxon>Neoptera</taxon>
        <taxon>Paraneoptera</taxon>
        <taxon>Hemiptera</taxon>
        <taxon>Sternorrhyncha</taxon>
        <taxon>Aleyrodoidea</taxon>
        <taxon>Aleyrodidae</taxon>
        <taxon>Aleyrodinae</taxon>
        <taxon>Bemisia</taxon>
    </lineage>
</organism>
<dbReference type="AlphaFoldDB" id="A0A9N9ZZH9"/>
<protein>
    <submittedName>
        <fullName evidence="2">Uncharacterized protein</fullName>
    </submittedName>
</protein>
<sequence>MLRVTIVVLALTAAKSISATCDSGDDYSCGYTDSCLSCPDLNSLLCQCGQDTFPVAVDAAVTGPHHVTPAGAFPVTALAQEVAHPAKAAGIFPVTALAPEVAHAAKAAGIFPVTALAQEAAHAVKAAEVLVTAAVP</sequence>
<accession>A0A9N9ZZH9</accession>
<feature type="chain" id="PRO_5040259115" evidence="1">
    <location>
        <begin position="20"/>
        <end position="136"/>
    </location>
</feature>